<dbReference type="Gene3D" id="1.20.1250.20">
    <property type="entry name" value="MFS general substrate transporter like domains"/>
    <property type="match status" value="1"/>
</dbReference>
<dbReference type="OMA" id="MNGMIAF"/>
<dbReference type="PANTHER" id="PTHR23505">
    <property type="entry name" value="SPINSTER"/>
    <property type="match status" value="1"/>
</dbReference>
<keyword evidence="2" id="KW-0813">Transport</keyword>
<feature type="transmembrane region" description="Helical" evidence="7">
    <location>
        <begin position="12"/>
        <end position="29"/>
    </location>
</feature>
<feature type="transmembrane region" description="Helical" evidence="7">
    <location>
        <begin position="65"/>
        <end position="84"/>
    </location>
</feature>
<dbReference type="Proteomes" id="UP000009046">
    <property type="component" value="Unassembled WGS sequence"/>
</dbReference>
<dbReference type="GO" id="GO:0016020">
    <property type="term" value="C:membrane"/>
    <property type="evidence" value="ECO:0007669"/>
    <property type="project" value="UniProtKB-SubCell"/>
</dbReference>
<protein>
    <recommendedName>
        <fullName evidence="8">Major facilitator superfamily (MFS) profile domain-containing protein</fullName>
    </recommendedName>
</protein>
<dbReference type="InterPro" id="IPR044770">
    <property type="entry name" value="MFS_spinster-like"/>
</dbReference>
<evidence type="ECO:0000256" key="7">
    <source>
        <dbReference type="SAM" id="Phobius"/>
    </source>
</evidence>
<dbReference type="eggNOG" id="KOG1330">
    <property type="taxonomic scope" value="Eukaryota"/>
</dbReference>
<dbReference type="PROSITE" id="PS50850">
    <property type="entry name" value="MFS"/>
    <property type="match status" value="1"/>
</dbReference>
<dbReference type="KEGG" id="phu:Phum_PHUM097480"/>
<feature type="transmembrane region" description="Helical" evidence="7">
    <location>
        <begin position="191"/>
        <end position="215"/>
    </location>
</feature>
<dbReference type="FunCoup" id="E0VCU5">
    <property type="interactions" value="758"/>
</dbReference>
<organism>
    <name type="scientific">Pediculus humanus subsp. corporis</name>
    <name type="common">Body louse</name>
    <dbReference type="NCBI Taxonomy" id="121224"/>
    <lineage>
        <taxon>Eukaryota</taxon>
        <taxon>Metazoa</taxon>
        <taxon>Ecdysozoa</taxon>
        <taxon>Arthropoda</taxon>
        <taxon>Hexapoda</taxon>
        <taxon>Insecta</taxon>
        <taxon>Pterygota</taxon>
        <taxon>Neoptera</taxon>
        <taxon>Paraneoptera</taxon>
        <taxon>Psocodea</taxon>
        <taxon>Troctomorpha</taxon>
        <taxon>Phthiraptera</taxon>
        <taxon>Anoplura</taxon>
        <taxon>Pediculidae</taxon>
        <taxon>Pediculus</taxon>
    </lineage>
</organism>
<evidence type="ECO:0000313" key="11">
    <source>
        <dbReference type="Proteomes" id="UP000009046"/>
    </source>
</evidence>
<evidence type="ECO:0000256" key="5">
    <source>
        <dbReference type="ARBA" id="ARBA00023136"/>
    </source>
</evidence>
<proteinExistence type="inferred from homology"/>
<feature type="transmembrane region" description="Helical" evidence="7">
    <location>
        <begin position="227"/>
        <end position="249"/>
    </location>
</feature>
<reference evidence="10" key="3">
    <citation type="submission" date="2021-02" db="UniProtKB">
        <authorList>
            <consortium name="EnsemblMetazoa"/>
        </authorList>
    </citation>
    <scope>IDENTIFICATION</scope>
    <source>
        <strain evidence="10">USDA</strain>
    </source>
</reference>
<dbReference type="EMBL" id="DS235065">
    <property type="protein sequence ID" value="EEB11201.1"/>
    <property type="molecule type" value="Genomic_DNA"/>
</dbReference>
<sequence length="445" mass="49564">MSEGEPKKINSITKSQWLTVLILCYVNLINYMDRYTVAGIGEASYSTIAPTIISDLFVKDLRAKMLALFYFAIPVGSGLGYIVGSETARMAGSWHWALRVTPVMGLIAVILICFFVKDPERGESEGQSHLAVTSWGEDIRNIIRNRSFMFSTIGFMCVSFVTGALAWWGPDFIYRGVKLQPGNENVQLNDIAFTFGVITMISGLVGVPLGQMLACKIKIKYPKADPLICGFGLLFSAPLLFAASLLPTVNTFWCFFFIFFGELSLNLNWSIVADMLLYVIIPTRRSTAEAFQILVSHAFGDAGSPYFIGALSRLSTVLMNMKRHHSAVKRIVLPTIFGQAIHQVIIPMLKNGVLYYSLQYSLFTTSFVEVIGGIFFLVTAAYIIKDKLTAEREVRGEKTYYLDKISKKKGEMIKLGTENQLTDEKQFTKSFIGQSVSQSVSQSVR</sequence>
<name>E0VCU5_PEDHC</name>
<evidence type="ECO:0000256" key="6">
    <source>
        <dbReference type="ARBA" id="ARBA00024338"/>
    </source>
</evidence>
<dbReference type="OrthoDB" id="6770063at2759"/>
<reference evidence="9" key="2">
    <citation type="submission" date="2007-04" db="EMBL/GenBank/DDBJ databases">
        <title>The genome of the human body louse.</title>
        <authorList>
            <consortium name="The Human Body Louse Genome Consortium"/>
            <person name="Kirkness E."/>
            <person name="Walenz B."/>
            <person name="Hass B."/>
            <person name="Bruggner R."/>
            <person name="Strausberg R."/>
        </authorList>
    </citation>
    <scope>NUCLEOTIDE SEQUENCE</scope>
    <source>
        <strain evidence="9">USDA</strain>
    </source>
</reference>
<evidence type="ECO:0000256" key="2">
    <source>
        <dbReference type="ARBA" id="ARBA00022448"/>
    </source>
</evidence>
<evidence type="ECO:0000256" key="3">
    <source>
        <dbReference type="ARBA" id="ARBA00022692"/>
    </source>
</evidence>
<dbReference type="EnsemblMetazoa" id="PHUM097480-RA">
    <property type="protein sequence ID" value="PHUM097480-PA"/>
    <property type="gene ID" value="PHUM097480"/>
</dbReference>
<dbReference type="VEuPathDB" id="VectorBase:PHUM097480"/>
<gene>
    <name evidence="10" type="primary">8238058</name>
    <name evidence="9" type="ORF">Phum_PHUM097480</name>
</gene>
<keyword evidence="4 7" id="KW-1133">Transmembrane helix</keyword>
<dbReference type="CDD" id="cd17328">
    <property type="entry name" value="MFS_spinster_like"/>
    <property type="match status" value="1"/>
</dbReference>
<reference evidence="9" key="1">
    <citation type="submission" date="2007-04" db="EMBL/GenBank/DDBJ databases">
        <title>Annotation of Pediculus humanus corporis strain USDA.</title>
        <authorList>
            <person name="Kirkness E."/>
            <person name="Hannick L."/>
            <person name="Hass B."/>
            <person name="Bruggner R."/>
            <person name="Lawson D."/>
            <person name="Bidwell S."/>
            <person name="Joardar V."/>
            <person name="Caler E."/>
            <person name="Walenz B."/>
            <person name="Inman J."/>
            <person name="Schobel S."/>
            <person name="Galinsky K."/>
            <person name="Amedeo P."/>
            <person name="Strausberg R."/>
        </authorList>
    </citation>
    <scope>NUCLEOTIDE SEQUENCE</scope>
    <source>
        <strain evidence="9">USDA</strain>
    </source>
</reference>
<dbReference type="STRING" id="121224.E0VCU5"/>
<keyword evidence="3 7" id="KW-0812">Transmembrane</keyword>
<feature type="transmembrane region" description="Helical" evidence="7">
    <location>
        <begin position="96"/>
        <end position="116"/>
    </location>
</feature>
<evidence type="ECO:0000256" key="1">
    <source>
        <dbReference type="ARBA" id="ARBA00004141"/>
    </source>
</evidence>
<dbReference type="InterPro" id="IPR020846">
    <property type="entry name" value="MFS_dom"/>
</dbReference>
<dbReference type="HOGENOM" id="CLU_001265_5_12_1"/>
<dbReference type="GeneID" id="8238058"/>
<comment type="similarity">
    <text evidence="6">Belongs to the major facilitator superfamily. Spinster (TC 2.A.1.49) family.</text>
</comment>
<dbReference type="CTD" id="8238058"/>
<accession>E0VCU5</accession>
<dbReference type="InterPro" id="IPR036259">
    <property type="entry name" value="MFS_trans_sf"/>
</dbReference>
<comment type="subcellular location">
    <subcellularLocation>
        <location evidence="1">Membrane</location>
        <topology evidence="1">Multi-pass membrane protein</topology>
    </subcellularLocation>
</comment>
<keyword evidence="11" id="KW-1185">Reference proteome</keyword>
<dbReference type="InterPro" id="IPR011701">
    <property type="entry name" value="MFS"/>
</dbReference>
<evidence type="ECO:0000313" key="10">
    <source>
        <dbReference type="EnsemblMetazoa" id="PHUM097480-PA"/>
    </source>
</evidence>
<dbReference type="InParanoid" id="E0VCU5"/>
<dbReference type="RefSeq" id="XP_002423939.1">
    <property type="nucleotide sequence ID" value="XM_002423894.1"/>
</dbReference>
<feature type="transmembrane region" description="Helical" evidence="7">
    <location>
        <begin position="148"/>
        <end position="169"/>
    </location>
</feature>
<dbReference type="GO" id="GO:0022857">
    <property type="term" value="F:transmembrane transporter activity"/>
    <property type="evidence" value="ECO:0007669"/>
    <property type="project" value="InterPro"/>
</dbReference>
<feature type="transmembrane region" description="Helical" evidence="7">
    <location>
        <begin position="331"/>
        <end position="349"/>
    </location>
</feature>
<dbReference type="PANTHER" id="PTHR23505:SF79">
    <property type="entry name" value="PROTEIN SPINSTER"/>
    <property type="match status" value="1"/>
</dbReference>
<dbReference type="AlphaFoldDB" id="E0VCU5"/>
<evidence type="ECO:0000256" key="4">
    <source>
        <dbReference type="ARBA" id="ARBA00022989"/>
    </source>
</evidence>
<dbReference type="SUPFAM" id="SSF103473">
    <property type="entry name" value="MFS general substrate transporter"/>
    <property type="match status" value="1"/>
</dbReference>
<evidence type="ECO:0000313" key="9">
    <source>
        <dbReference type="EMBL" id="EEB11201.1"/>
    </source>
</evidence>
<dbReference type="Pfam" id="PF07690">
    <property type="entry name" value="MFS_1"/>
    <property type="match status" value="1"/>
</dbReference>
<evidence type="ECO:0000259" key="8">
    <source>
        <dbReference type="PROSITE" id="PS50850"/>
    </source>
</evidence>
<dbReference type="EMBL" id="AAZO01001165">
    <property type="status" value="NOT_ANNOTATED_CDS"/>
    <property type="molecule type" value="Genomic_DNA"/>
</dbReference>
<feature type="transmembrane region" description="Helical" evidence="7">
    <location>
        <begin position="255"/>
        <end position="281"/>
    </location>
</feature>
<feature type="domain" description="Major facilitator superfamily (MFS) profile" evidence="8">
    <location>
        <begin position="1"/>
        <end position="384"/>
    </location>
</feature>
<keyword evidence="5 7" id="KW-0472">Membrane</keyword>
<dbReference type="EMBL" id="AAZO01001166">
    <property type="status" value="NOT_ANNOTATED_CDS"/>
    <property type="molecule type" value="Genomic_DNA"/>
</dbReference>
<feature type="transmembrane region" description="Helical" evidence="7">
    <location>
        <begin position="361"/>
        <end position="384"/>
    </location>
</feature>